<keyword evidence="2" id="KW-1185">Reference proteome</keyword>
<dbReference type="RefSeq" id="WP_344637539.1">
    <property type="nucleotide sequence ID" value="NZ_BAAATR010000015.1"/>
</dbReference>
<proteinExistence type="predicted"/>
<name>A0ABN3E9H8_9ACTN</name>
<dbReference type="EMBL" id="BAAATR010000015">
    <property type="protein sequence ID" value="GAA2250896.1"/>
    <property type="molecule type" value="Genomic_DNA"/>
</dbReference>
<reference evidence="1 2" key="1">
    <citation type="journal article" date="2019" name="Int. J. Syst. Evol. Microbiol.">
        <title>The Global Catalogue of Microorganisms (GCM) 10K type strain sequencing project: providing services to taxonomists for standard genome sequencing and annotation.</title>
        <authorList>
            <consortium name="The Broad Institute Genomics Platform"/>
            <consortium name="The Broad Institute Genome Sequencing Center for Infectious Disease"/>
            <person name="Wu L."/>
            <person name="Ma J."/>
        </authorList>
    </citation>
    <scope>NUCLEOTIDE SEQUENCE [LARGE SCALE GENOMIC DNA]</scope>
    <source>
        <strain evidence="1 2">JCM 7356</strain>
    </source>
</reference>
<organism evidence="1 2">
    <name type="scientific">Kitasatospora cystarginea</name>
    <dbReference type="NCBI Taxonomy" id="58350"/>
    <lineage>
        <taxon>Bacteria</taxon>
        <taxon>Bacillati</taxon>
        <taxon>Actinomycetota</taxon>
        <taxon>Actinomycetes</taxon>
        <taxon>Kitasatosporales</taxon>
        <taxon>Streptomycetaceae</taxon>
        <taxon>Kitasatospora</taxon>
    </lineage>
</organism>
<evidence type="ECO:0000313" key="1">
    <source>
        <dbReference type="EMBL" id="GAA2250896.1"/>
    </source>
</evidence>
<dbReference type="InterPro" id="IPR025671">
    <property type="entry name" value="HXXEE"/>
</dbReference>
<sequence>MVSKKVTWGLLLAWAVNDAEEWFTMAPWSRRYGGQARGRVPGPVWLRREISPAQARTAISLMGVIMLAASADGDRTAGRSRFFQAALAAFGLHGVGHLALSARHRGYTPGVVTAPTVVLPFSLWAWRELGRAGVRRSAAGAVRDAAVLLPASLAAVHLAAGVLTGEARRRGVNGRATSRADRLG</sequence>
<evidence type="ECO:0008006" key="3">
    <source>
        <dbReference type="Google" id="ProtNLM"/>
    </source>
</evidence>
<dbReference type="Pfam" id="PF13787">
    <property type="entry name" value="HXXEE"/>
    <property type="match status" value="1"/>
</dbReference>
<accession>A0ABN3E9H8</accession>
<gene>
    <name evidence="1" type="ORF">GCM10010430_37260</name>
</gene>
<dbReference type="Proteomes" id="UP001500305">
    <property type="component" value="Unassembled WGS sequence"/>
</dbReference>
<evidence type="ECO:0000313" key="2">
    <source>
        <dbReference type="Proteomes" id="UP001500305"/>
    </source>
</evidence>
<protein>
    <recommendedName>
        <fullName evidence="3">HXXEE domain-containing protein</fullName>
    </recommendedName>
</protein>
<comment type="caution">
    <text evidence="1">The sequence shown here is derived from an EMBL/GenBank/DDBJ whole genome shotgun (WGS) entry which is preliminary data.</text>
</comment>